<dbReference type="Pfam" id="PF14107">
    <property type="entry name" value="DUF4280"/>
    <property type="match status" value="1"/>
</dbReference>
<dbReference type="EMBL" id="JAOZEW010000016">
    <property type="protein sequence ID" value="MCV9929015.1"/>
    <property type="molecule type" value="Genomic_DNA"/>
</dbReference>
<dbReference type="AlphaFoldDB" id="A0A9X2ZE88"/>
<keyword evidence="2" id="KW-1185">Reference proteome</keyword>
<proteinExistence type="predicted"/>
<protein>
    <submittedName>
        <fullName evidence="1">DUF4280 domain-containing protein</fullName>
    </submittedName>
</protein>
<accession>A0A9X2ZE88</accession>
<dbReference type="Proteomes" id="UP001151079">
    <property type="component" value="Unassembled WGS sequence"/>
</dbReference>
<name>A0A9X2ZE88_9FLAO</name>
<gene>
    <name evidence="1" type="ORF">OIU83_15220</name>
</gene>
<dbReference type="InterPro" id="IPR025460">
    <property type="entry name" value="DUF4280"/>
</dbReference>
<evidence type="ECO:0000313" key="1">
    <source>
        <dbReference type="EMBL" id="MCV9929015.1"/>
    </source>
</evidence>
<organism evidence="1 2">
    <name type="scientific">Flavobacterium shii</name>
    <dbReference type="NCBI Taxonomy" id="2987687"/>
    <lineage>
        <taxon>Bacteria</taxon>
        <taxon>Pseudomonadati</taxon>
        <taxon>Bacteroidota</taxon>
        <taxon>Flavobacteriia</taxon>
        <taxon>Flavobacteriales</taxon>
        <taxon>Flavobacteriaceae</taxon>
        <taxon>Flavobacterium</taxon>
    </lineage>
</organism>
<evidence type="ECO:0000313" key="2">
    <source>
        <dbReference type="Proteomes" id="UP001151079"/>
    </source>
</evidence>
<reference evidence="1" key="1">
    <citation type="submission" date="2022-10" db="EMBL/GenBank/DDBJ databases">
        <title>Two novel species of Flavobacterium.</title>
        <authorList>
            <person name="Liu Q."/>
            <person name="Xin Y.-H."/>
        </authorList>
    </citation>
    <scope>NUCLEOTIDE SEQUENCE</scope>
    <source>
        <strain evidence="1">LS1R49</strain>
    </source>
</reference>
<sequence>MMDYIAVEEARIHCEYGSTDSTFLDSPYYGCTIDDKNPILENNLNIGDFVFCTLRKQACVFKALDQTWRYPANFGTTEGHYITTKSLLFCKEGGMLSIVDAGQNSLGEVDGMLKIVDL</sequence>
<comment type="caution">
    <text evidence="1">The sequence shown here is derived from an EMBL/GenBank/DDBJ whole genome shotgun (WGS) entry which is preliminary data.</text>
</comment>